<dbReference type="EMBL" id="JAFLWD010000037">
    <property type="protein sequence ID" value="MBO0441525.1"/>
    <property type="molecule type" value="Genomic_DNA"/>
</dbReference>
<dbReference type="Proteomes" id="UP000664632">
    <property type="component" value="Unassembled WGS sequence"/>
</dbReference>
<keyword evidence="3" id="KW-1185">Reference proteome</keyword>
<accession>A0ABS3H1W8</accession>
<keyword evidence="1" id="KW-1133">Transmembrane helix</keyword>
<protein>
    <submittedName>
        <fullName evidence="2">Uncharacterized protein</fullName>
    </submittedName>
</protein>
<evidence type="ECO:0000256" key="1">
    <source>
        <dbReference type="SAM" id="Phobius"/>
    </source>
</evidence>
<evidence type="ECO:0000313" key="2">
    <source>
        <dbReference type="EMBL" id="MBO0441525.1"/>
    </source>
</evidence>
<organism evidence="2 3">
    <name type="scientific">Candidatus Enterococcus ikei</name>
    <dbReference type="NCBI Taxonomy" id="2815326"/>
    <lineage>
        <taxon>Bacteria</taxon>
        <taxon>Bacillati</taxon>
        <taxon>Bacillota</taxon>
        <taxon>Bacilli</taxon>
        <taxon>Lactobacillales</taxon>
        <taxon>Enterococcaceae</taxon>
        <taxon>Enterococcus</taxon>
    </lineage>
</organism>
<dbReference type="RefSeq" id="WP_207113501.1">
    <property type="nucleotide sequence ID" value="NZ_JAFLWD010000037.1"/>
</dbReference>
<comment type="caution">
    <text evidence="2">The sequence shown here is derived from an EMBL/GenBank/DDBJ whole genome shotgun (WGS) entry which is preliminary data.</text>
</comment>
<proteinExistence type="predicted"/>
<keyword evidence="1" id="KW-0472">Membrane</keyword>
<sequence length="214" mass="24750">MKEVTQEDKEYRDIEGIKGSYILYEKSATKGITAEVELVSSEKEGTILSSQTLHDSTATIIEGMIDPMISFIGTAVGICVLFVVLVCVAEVAVALRNGGTYKKKSSKQSKVKSYDKAAYKQVKEVIQLFSMYNHFRWSMRWFVYINRKENLKRIVPIFSLIRDSGYKEDVHYQYEIIQLFPPKKHLVKLLQEDQVSKLIEKIKLLNENYWSIDF</sequence>
<keyword evidence="1" id="KW-0812">Transmembrane</keyword>
<reference evidence="2 3" key="1">
    <citation type="submission" date="2021-03" db="EMBL/GenBank/DDBJ databases">
        <title>Enterococcal diversity collection.</title>
        <authorList>
            <person name="Gilmore M.S."/>
            <person name="Schwartzman J."/>
            <person name="Van Tyne D."/>
            <person name="Martin M."/>
            <person name="Earl A.M."/>
            <person name="Manson A.L."/>
            <person name="Straub T."/>
            <person name="Salamzade R."/>
            <person name="Saavedra J."/>
            <person name="Lebreton F."/>
            <person name="Prichula J."/>
            <person name="Schaufler K."/>
            <person name="Gaca A."/>
            <person name="Sgardioli B."/>
            <person name="Wagenaar J."/>
            <person name="Strong T."/>
        </authorList>
    </citation>
    <scope>NUCLEOTIDE SEQUENCE [LARGE SCALE GENOMIC DNA]</scope>
    <source>
        <strain evidence="2 3">DIV0869a</strain>
    </source>
</reference>
<feature type="transmembrane region" description="Helical" evidence="1">
    <location>
        <begin position="71"/>
        <end position="95"/>
    </location>
</feature>
<evidence type="ECO:0000313" key="3">
    <source>
        <dbReference type="Proteomes" id="UP000664632"/>
    </source>
</evidence>
<gene>
    <name evidence="2" type="ORF">JZO69_14250</name>
</gene>
<name>A0ABS3H1W8_9ENTE</name>